<evidence type="ECO:0000256" key="4">
    <source>
        <dbReference type="ARBA" id="ARBA00022692"/>
    </source>
</evidence>
<dbReference type="Gene3D" id="1.10.287.950">
    <property type="entry name" value="Methyl-accepting chemotaxis protein"/>
    <property type="match status" value="1"/>
</dbReference>
<organism evidence="13 14">
    <name type="scientific">Faecalispora sporosphaeroides</name>
    <dbReference type="NCBI Taxonomy" id="1549"/>
    <lineage>
        <taxon>Bacteria</taxon>
        <taxon>Bacillati</taxon>
        <taxon>Bacillota</taxon>
        <taxon>Clostridia</taxon>
        <taxon>Eubacteriales</taxon>
        <taxon>Oscillospiraceae</taxon>
        <taxon>Faecalispora</taxon>
    </lineage>
</organism>
<protein>
    <submittedName>
        <fullName evidence="13">Methyl-accepting chemotaxis protein</fullName>
    </submittedName>
</protein>
<evidence type="ECO:0000256" key="1">
    <source>
        <dbReference type="ARBA" id="ARBA00004651"/>
    </source>
</evidence>
<feature type="domain" description="Methyl-accepting transducer" evidence="11">
    <location>
        <begin position="475"/>
        <end position="704"/>
    </location>
</feature>
<dbReference type="InterPro" id="IPR003660">
    <property type="entry name" value="HAMP_dom"/>
</dbReference>
<reference evidence="13" key="1">
    <citation type="submission" date="2019-04" db="EMBL/GenBank/DDBJ databases">
        <title>Evolution of Biomass-Degrading Anaerobic Consortia Revealed by Metagenomics.</title>
        <authorList>
            <person name="Peng X."/>
        </authorList>
    </citation>
    <scope>NUCLEOTIDE SEQUENCE</scope>
    <source>
        <strain evidence="13">SIG551</strain>
    </source>
</reference>
<dbReference type="PANTHER" id="PTHR43531:SF11">
    <property type="entry name" value="METHYL-ACCEPTING CHEMOTAXIS PROTEIN 3"/>
    <property type="match status" value="1"/>
</dbReference>
<evidence type="ECO:0000313" key="14">
    <source>
        <dbReference type="Proteomes" id="UP000754750"/>
    </source>
</evidence>
<feature type="domain" description="HAMP" evidence="12">
    <location>
        <begin position="373"/>
        <end position="425"/>
    </location>
</feature>
<comment type="similarity">
    <text evidence="7">Belongs to the methyl-accepting chemotaxis (MCP) protein family.</text>
</comment>
<feature type="transmembrane region" description="Helical" evidence="10">
    <location>
        <begin position="349"/>
        <end position="372"/>
    </location>
</feature>
<dbReference type="InterPro" id="IPR004089">
    <property type="entry name" value="MCPsignal_dom"/>
</dbReference>
<dbReference type="CDD" id="cd12913">
    <property type="entry name" value="PDC1_MCP_like"/>
    <property type="match status" value="1"/>
</dbReference>
<keyword evidence="8" id="KW-0807">Transducer</keyword>
<evidence type="ECO:0000256" key="7">
    <source>
        <dbReference type="ARBA" id="ARBA00029447"/>
    </source>
</evidence>
<dbReference type="InterPro" id="IPR033479">
    <property type="entry name" value="dCache_1"/>
</dbReference>
<evidence type="ECO:0000256" key="8">
    <source>
        <dbReference type="PROSITE-ProRule" id="PRU00284"/>
    </source>
</evidence>
<dbReference type="EMBL" id="SVNY01000001">
    <property type="protein sequence ID" value="MBE6832453.1"/>
    <property type="molecule type" value="Genomic_DNA"/>
</dbReference>
<comment type="subcellular location">
    <subcellularLocation>
        <location evidence="1">Cell membrane</location>
        <topology evidence="1">Multi-pass membrane protein</topology>
    </subcellularLocation>
</comment>
<dbReference type="PROSITE" id="PS50885">
    <property type="entry name" value="HAMP"/>
    <property type="match status" value="1"/>
</dbReference>
<feature type="region of interest" description="Disordered" evidence="9">
    <location>
        <begin position="802"/>
        <end position="871"/>
    </location>
</feature>
<dbReference type="Pfam" id="PF02743">
    <property type="entry name" value="dCache_1"/>
    <property type="match status" value="1"/>
</dbReference>
<accession>A0A928Q219</accession>
<dbReference type="SUPFAM" id="SSF58104">
    <property type="entry name" value="Methyl-accepting chemotaxis protein (MCP) signaling domain"/>
    <property type="match status" value="1"/>
</dbReference>
<dbReference type="GO" id="GO:0007165">
    <property type="term" value="P:signal transduction"/>
    <property type="evidence" value="ECO:0007669"/>
    <property type="project" value="UniProtKB-KW"/>
</dbReference>
<evidence type="ECO:0000256" key="6">
    <source>
        <dbReference type="ARBA" id="ARBA00023136"/>
    </source>
</evidence>
<feature type="transmembrane region" description="Helical" evidence="10">
    <location>
        <begin position="45"/>
        <end position="68"/>
    </location>
</feature>
<dbReference type="Pfam" id="PF00672">
    <property type="entry name" value="HAMP"/>
    <property type="match status" value="1"/>
</dbReference>
<dbReference type="InterPro" id="IPR051310">
    <property type="entry name" value="MCP_chemotaxis"/>
</dbReference>
<keyword evidence="3" id="KW-0145">Chemotaxis</keyword>
<feature type="compositionally biased region" description="Basic and acidic residues" evidence="9">
    <location>
        <begin position="802"/>
        <end position="814"/>
    </location>
</feature>
<feature type="region of interest" description="Disordered" evidence="9">
    <location>
        <begin position="722"/>
        <end position="768"/>
    </location>
</feature>
<dbReference type="SMART" id="SM00304">
    <property type="entry name" value="HAMP"/>
    <property type="match status" value="1"/>
</dbReference>
<comment type="caution">
    <text evidence="13">The sequence shown here is derived from an EMBL/GenBank/DDBJ whole genome shotgun (WGS) entry which is preliminary data.</text>
</comment>
<gene>
    <name evidence="13" type="ORF">E7512_02525</name>
</gene>
<keyword evidence="5 10" id="KW-1133">Transmembrane helix</keyword>
<evidence type="ECO:0000313" key="13">
    <source>
        <dbReference type="EMBL" id="MBE6832453.1"/>
    </source>
</evidence>
<dbReference type="Gene3D" id="3.30.450.20">
    <property type="entry name" value="PAS domain"/>
    <property type="match status" value="1"/>
</dbReference>
<dbReference type="SMART" id="SM00283">
    <property type="entry name" value="MA"/>
    <property type="match status" value="1"/>
</dbReference>
<dbReference type="GO" id="GO:0005886">
    <property type="term" value="C:plasma membrane"/>
    <property type="evidence" value="ECO:0007669"/>
    <property type="project" value="UniProtKB-SubCell"/>
</dbReference>
<keyword evidence="2" id="KW-1003">Cell membrane</keyword>
<dbReference type="GO" id="GO:0006935">
    <property type="term" value="P:chemotaxis"/>
    <property type="evidence" value="ECO:0007669"/>
    <property type="project" value="UniProtKB-KW"/>
</dbReference>
<dbReference type="PANTHER" id="PTHR43531">
    <property type="entry name" value="PROTEIN ICFG"/>
    <property type="match status" value="1"/>
</dbReference>
<dbReference type="Pfam" id="PF00015">
    <property type="entry name" value="MCPsignal"/>
    <property type="match status" value="1"/>
</dbReference>
<sequence length="871" mass="94562">MQKLSQLFQEIKALIFQKTNRKIHFDIRNLPRVRRLAVRMPLQTVALIALVMAAIMTVLSLNLSGIMVGNTKKDVKYLAQQNANLAAAYLDTMQTRSSALALAMSKLGQLHLTKEQLRPFLNDMLTGILEDERIFSVYVAWEPDVYFDKTPYGLSSYAFRSGSDVAMTVKNDYDQYHDQPYYAIVKETRKPLITEPYEVELSTGISAGKKAWIISISNPILDPSGSFVGVATCDVLLDTLNQIPFDLGGYQTAYSFLLTREGTYIAHSQKSELLGTRYGQADGAGEKSGGHVRDLAAKGMEEFLSGTDESTGKDSYRIQIPLSVAGVEQPLSSAFVVRTEEALGQARQLTLIILAIACGGVILLGVSVSLLLRRALAPMQNVMRLALEMRNGNLSADVSVTAQDEFGELADTFRQTCQVLSTYVQEISRVLGQISAGDLRVELRNEYAGDFVPIRRALLEISESLNRTFYRVSHSAEQVDSGSVQMFEASQSLARGAGEQAEAIERLSSAVRQVSAQAEENAGGVRSAAMHVAATDEQTSRGTERMAELTAAMGEISASSAQIKQITRMIEEIAFQTNILALNASIEAAHAGAAGRGFSVVAQEVRSLAAKSAEAAREAEALIQKSSGQVQKGSDIACQTAEILSAIEEQARQTKGIMDQIDSSAAEQAIAVAQITRDLEAVSVGVQSSAASAEEGSSASQALSEQAAALHRELARFRFSSAEHTHRGAEKAADTATPGYPCVREMPGREETPQDCTGENEMVPQRDGENPKTVCFDALAAAQAETAAPQPVEAEDVWNRQLEEGPEATAEKALEQAFPEEAEEREAEERVTKESETKEPQPEKLDTEEPKTEEPEAEKSETHPQKTEDAS</sequence>
<evidence type="ECO:0000256" key="9">
    <source>
        <dbReference type="SAM" id="MobiDB-lite"/>
    </source>
</evidence>
<evidence type="ECO:0000259" key="12">
    <source>
        <dbReference type="PROSITE" id="PS50885"/>
    </source>
</evidence>
<dbReference type="Proteomes" id="UP000754750">
    <property type="component" value="Unassembled WGS sequence"/>
</dbReference>
<keyword evidence="4 10" id="KW-0812">Transmembrane</keyword>
<dbReference type="Gene3D" id="1.10.8.500">
    <property type="entry name" value="HAMP domain in histidine kinase"/>
    <property type="match status" value="1"/>
</dbReference>
<evidence type="ECO:0000256" key="2">
    <source>
        <dbReference type="ARBA" id="ARBA00022475"/>
    </source>
</evidence>
<dbReference type="RefSeq" id="WP_326839904.1">
    <property type="nucleotide sequence ID" value="NZ_SVNY01000001.1"/>
</dbReference>
<feature type="compositionally biased region" description="Basic and acidic residues" evidence="9">
    <location>
        <begin position="722"/>
        <end position="733"/>
    </location>
</feature>
<evidence type="ECO:0000259" key="11">
    <source>
        <dbReference type="PROSITE" id="PS50111"/>
    </source>
</evidence>
<feature type="compositionally biased region" description="Basic and acidic residues" evidence="9">
    <location>
        <begin position="827"/>
        <end position="871"/>
    </location>
</feature>
<evidence type="ECO:0000256" key="5">
    <source>
        <dbReference type="ARBA" id="ARBA00022989"/>
    </source>
</evidence>
<proteinExistence type="inferred from homology"/>
<name>A0A928Q219_9FIRM</name>
<evidence type="ECO:0000256" key="3">
    <source>
        <dbReference type="ARBA" id="ARBA00022500"/>
    </source>
</evidence>
<dbReference type="GO" id="GO:0004888">
    <property type="term" value="F:transmembrane signaling receptor activity"/>
    <property type="evidence" value="ECO:0007669"/>
    <property type="project" value="TreeGrafter"/>
</dbReference>
<dbReference type="PROSITE" id="PS50111">
    <property type="entry name" value="CHEMOTAXIS_TRANSDUC_2"/>
    <property type="match status" value="1"/>
</dbReference>
<dbReference type="AlphaFoldDB" id="A0A928Q219"/>
<evidence type="ECO:0000256" key="10">
    <source>
        <dbReference type="SAM" id="Phobius"/>
    </source>
</evidence>
<dbReference type="CDD" id="cd06225">
    <property type="entry name" value="HAMP"/>
    <property type="match status" value="1"/>
</dbReference>
<keyword evidence="6 10" id="KW-0472">Membrane</keyword>